<proteinExistence type="predicted"/>
<evidence type="ECO:0000256" key="1">
    <source>
        <dbReference type="SAM" id="MobiDB-lite"/>
    </source>
</evidence>
<reference evidence="2" key="1">
    <citation type="journal article" date="2020" name="Nature">
        <title>Giant virus diversity and host interactions through global metagenomics.</title>
        <authorList>
            <person name="Schulz F."/>
            <person name="Roux S."/>
            <person name="Paez-Espino D."/>
            <person name="Jungbluth S."/>
            <person name="Walsh D.A."/>
            <person name="Denef V.J."/>
            <person name="McMahon K.D."/>
            <person name="Konstantinidis K.T."/>
            <person name="Eloe-Fadrosh E.A."/>
            <person name="Kyrpides N.C."/>
            <person name="Woyke T."/>
        </authorList>
    </citation>
    <scope>NUCLEOTIDE SEQUENCE</scope>
    <source>
        <strain evidence="2">GVMAG-M-3300009068-24</strain>
    </source>
</reference>
<evidence type="ECO:0000313" key="2">
    <source>
        <dbReference type="EMBL" id="QHT29674.1"/>
    </source>
</evidence>
<dbReference type="EMBL" id="MN738881">
    <property type="protein sequence ID" value="QHT29674.1"/>
    <property type="molecule type" value="Genomic_DNA"/>
</dbReference>
<organism evidence="2">
    <name type="scientific">viral metagenome</name>
    <dbReference type="NCBI Taxonomy" id="1070528"/>
    <lineage>
        <taxon>unclassified sequences</taxon>
        <taxon>metagenomes</taxon>
        <taxon>organismal metagenomes</taxon>
    </lineage>
</organism>
<name>A0A6C0EKH1_9ZZZZ</name>
<protein>
    <submittedName>
        <fullName evidence="2">Uncharacterized protein</fullName>
    </submittedName>
</protein>
<accession>A0A6C0EKH1</accession>
<feature type="region of interest" description="Disordered" evidence="1">
    <location>
        <begin position="85"/>
        <end position="106"/>
    </location>
</feature>
<feature type="region of interest" description="Disordered" evidence="1">
    <location>
        <begin position="26"/>
        <end position="48"/>
    </location>
</feature>
<sequence>MSQYKMFKKTPKTVGKRWSAFLKNAANKTRRRTDTPKPIYMGKPPPHRTSAVVVKPAMVAERQTPDSWIPLEAKTAIITEANRPESSDIGIPKPGPAQKTGDLPPVSQSECTLRVQTEKKCQGKVLPGNTEIAGLLLNYLYNDKKTLNLNADHAPFLGKNITCDKLQNMMTEFLNYADCAVFKRIRKITLLNHDIGPQLMNIVPFMFDQLPNLKEIHIGVHPSVTASLIQQWQAQWAAQHIHLHMYKNQVLLAKRSFSEPDQGPRDVNIVLDSRMQTRRMPRRV</sequence>
<dbReference type="AlphaFoldDB" id="A0A6C0EKH1"/>